<evidence type="ECO:0000313" key="3">
    <source>
        <dbReference type="WBParaSite" id="PSAMB.scaffold4849size13350.g25353.t1"/>
    </source>
</evidence>
<dbReference type="Proteomes" id="UP000887566">
    <property type="component" value="Unplaced"/>
</dbReference>
<keyword evidence="2" id="KW-1185">Reference proteome</keyword>
<accession>A0A914WTZ4</accession>
<evidence type="ECO:0000313" key="2">
    <source>
        <dbReference type="Proteomes" id="UP000887566"/>
    </source>
</evidence>
<sequence length="166" mass="18070">MRASVLRWTTRAAAVATPAVSHVLHGRPPKAARTHAVFVLHASKSHTPRCRQSLVCSRRSGTRQRLVGAPHRRAGDRAHSRRSAVLSLSLCERLPVRRDGRSGNRRRFVRRLLARRPALLGKFAGCNEDDGEDGRRAVSGLPRSDFSGRGAGGEDASEAGSNSPRL</sequence>
<organism evidence="2 3">
    <name type="scientific">Plectus sambesii</name>
    <dbReference type="NCBI Taxonomy" id="2011161"/>
    <lineage>
        <taxon>Eukaryota</taxon>
        <taxon>Metazoa</taxon>
        <taxon>Ecdysozoa</taxon>
        <taxon>Nematoda</taxon>
        <taxon>Chromadorea</taxon>
        <taxon>Plectida</taxon>
        <taxon>Plectina</taxon>
        <taxon>Plectoidea</taxon>
        <taxon>Plectidae</taxon>
        <taxon>Plectus</taxon>
    </lineage>
</organism>
<dbReference type="AlphaFoldDB" id="A0A914WTZ4"/>
<dbReference type="WBParaSite" id="PSAMB.scaffold4849size13350.g25353.t1">
    <property type="protein sequence ID" value="PSAMB.scaffold4849size13350.g25353.t1"/>
    <property type="gene ID" value="PSAMB.scaffold4849size13350.g25353"/>
</dbReference>
<evidence type="ECO:0000256" key="1">
    <source>
        <dbReference type="SAM" id="MobiDB-lite"/>
    </source>
</evidence>
<name>A0A914WTZ4_9BILA</name>
<proteinExistence type="predicted"/>
<protein>
    <submittedName>
        <fullName evidence="3">Uncharacterized protein</fullName>
    </submittedName>
</protein>
<feature type="region of interest" description="Disordered" evidence="1">
    <location>
        <begin position="125"/>
        <end position="166"/>
    </location>
</feature>
<reference evidence="3" key="1">
    <citation type="submission" date="2022-11" db="UniProtKB">
        <authorList>
            <consortium name="WormBaseParasite"/>
        </authorList>
    </citation>
    <scope>IDENTIFICATION</scope>
</reference>